<accession>A0AAD9VA75</accession>
<evidence type="ECO:0000313" key="1">
    <source>
        <dbReference type="EMBL" id="KAK2566495.1"/>
    </source>
</evidence>
<dbReference type="EMBL" id="JARQWQ010000016">
    <property type="protein sequence ID" value="KAK2566495.1"/>
    <property type="molecule type" value="Genomic_DNA"/>
</dbReference>
<gene>
    <name evidence="1" type="ORF">P5673_009105</name>
</gene>
<dbReference type="Proteomes" id="UP001249851">
    <property type="component" value="Unassembled WGS sequence"/>
</dbReference>
<reference evidence="1" key="1">
    <citation type="journal article" date="2023" name="G3 (Bethesda)">
        <title>Whole genome assembly and annotation of the endangered Caribbean coral Acropora cervicornis.</title>
        <authorList>
            <person name="Selwyn J.D."/>
            <person name="Vollmer S.V."/>
        </authorList>
    </citation>
    <scope>NUCLEOTIDE SEQUENCE</scope>
    <source>
        <strain evidence="1">K2</strain>
    </source>
</reference>
<reference evidence="1" key="2">
    <citation type="journal article" date="2023" name="Science">
        <title>Genomic signatures of disease resistance in endangered staghorn corals.</title>
        <authorList>
            <person name="Vollmer S.V."/>
            <person name="Selwyn J.D."/>
            <person name="Despard B.A."/>
            <person name="Roesel C.L."/>
        </authorList>
    </citation>
    <scope>NUCLEOTIDE SEQUENCE</scope>
    <source>
        <strain evidence="1">K2</strain>
    </source>
</reference>
<evidence type="ECO:0000313" key="2">
    <source>
        <dbReference type="Proteomes" id="UP001249851"/>
    </source>
</evidence>
<organism evidence="1 2">
    <name type="scientific">Acropora cervicornis</name>
    <name type="common">Staghorn coral</name>
    <dbReference type="NCBI Taxonomy" id="6130"/>
    <lineage>
        <taxon>Eukaryota</taxon>
        <taxon>Metazoa</taxon>
        <taxon>Cnidaria</taxon>
        <taxon>Anthozoa</taxon>
        <taxon>Hexacorallia</taxon>
        <taxon>Scleractinia</taxon>
        <taxon>Astrocoeniina</taxon>
        <taxon>Acroporidae</taxon>
        <taxon>Acropora</taxon>
    </lineage>
</organism>
<dbReference type="AlphaFoldDB" id="A0AAD9VA75"/>
<keyword evidence="2" id="KW-1185">Reference proteome</keyword>
<name>A0AAD9VA75_ACRCE</name>
<protein>
    <submittedName>
        <fullName evidence="1">Uncharacterized protein</fullName>
    </submittedName>
</protein>
<proteinExistence type="predicted"/>
<sequence length="121" mass="14103">MCKVLRGARIRSIDNRDCYLGGIKLDRVDVEKDLGILVSHTLSWNKHYVSFRSCTKPLRNVDHLTLDVPLSRTDVLKNSFFVRICHLWNDLPLGVKESNTLSIFRKNLVAFYYDNFNVNFL</sequence>
<comment type="caution">
    <text evidence="1">The sequence shown here is derived from an EMBL/GenBank/DDBJ whole genome shotgun (WGS) entry which is preliminary data.</text>
</comment>